<dbReference type="GO" id="GO:0046872">
    <property type="term" value="F:metal ion binding"/>
    <property type="evidence" value="ECO:0007669"/>
    <property type="project" value="UniProtKB-KW"/>
</dbReference>
<dbReference type="SUPFAM" id="SSF51182">
    <property type="entry name" value="RmlC-like cupins"/>
    <property type="match status" value="1"/>
</dbReference>
<keyword evidence="1" id="KW-0479">Metal-binding</keyword>
<dbReference type="AlphaFoldDB" id="A0A9D0ZBM8"/>
<feature type="domain" description="Cupin type-2" evidence="2">
    <location>
        <begin position="43"/>
        <end position="109"/>
    </location>
</feature>
<dbReference type="PANTHER" id="PTHR35848">
    <property type="entry name" value="OXALATE-BINDING PROTEIN"/>
    <property type="match status" value="1"/>
</dbReference>
<dbReference type="Gene3D" id="2.60.120.10">
    <property type="entry name" value="Jelly Rolls"/>
    <property type="match status" value="1"/>
</dbReference>
<evidence type="ECO:0000313" key="4">
    <source>
        <dbReference type="Proteomes" id="UP000824262"/>
    </source>
</evidence>
<name>A0A9D0ZBM8_9FIRM</name>
<evidence type="ECO:0000259" key="2">
    <source>
        <dbReference type="Pfam" id="PF07883"/>
    </source>
</evidence>
<dbReference type="InterPro" id="IPR013096">
    <property type="entry name" value="Cupin_2"/>
</dbReference>
<gene>
    <name evidence="3" type="ORF">IAB77_00110</name>
</gene>
<proteinExistence type="predicted"/>
<evidence type="ECO:0000313" key="3">
    <source>
        <dbReference type="EMBL" id="HIQ77643.1"/>
    </source>
</evidence>
<accession>A0A9D0ZBM8</accession>
<comment type="caution">
    <text evidence="3">The sequence shown here is derived from an EMBL/GenBank/DDBJ whole genome shotgun (WGS) entry which is preliminary data.</text>
</comment>
<evidence type="ECO:0000256" key="1">
    <source>
        <dbReference type="ARBA" id="ARBA00022723"/>
    </source>
</evidence>
<protein>
    <submittedName>
        <fullName evidence="3">Cupin domain-containing protein</fullName>
    </submittedName>
</protein>
<dbReference type="InterPro" id="IPR051610">
    <property type="entry name" value="GPI/OXD"/>
</dbReference>
<dbReference type="InterPro" id="IPR011051">
    <property type="entry name" value="RmlC_Cupin_sf"/>
</dbReference>
<dbReference type="Proteomes" id="UP000824262">
    <property type="component" value="Unassembled WGS sequence"/>
</dbReference>
<dbReference type="PANTHER" id="PTHR35848:SF6">
    <property type="entry name" value="CUPIN TYPE-2 DOMAIN-CONTAINING PROTEIN"/>
    <property type="match status" value="1"/>
</dbReference>
<sequence>MVIRAEERNERIWEGMRDGPGYARLLSILPAELLDGMGRLYSVITLEPGCGVGLHKHEGDCETYFILSGEGELNDNGTVTTLRAGDVSFTDSGEQHGIINKGTEPLVLIGLILNK</sequence>
<organism evidence="3 4">
    <name type="scientific">Candidatus Scatomorpha intestinavium</name>
    <dbReference type="NCBI Taxonomy" id="2840922"/>
    <lineage>
        <taxon>Bacteria</taxon>
        <taxon>Bacillati</taxon>
        <taxon>Bacillota</taxon>
        <taxon>Clostridia</taxon>
        <taxon>Eubacteriales</taxon>
        <taxon>Candidatus Scatomorpha</taxon>
    </lineage>
</organism>
<dbReference type="Pfam" id="PF07883">
    <property type="entry name" value="Cupin_2"/>
    <property type="match status" value="1"/>
</dbReference>
<dbReference type="EMBL" id="DVGA01000003">
    <property type="protein sequence ID" value="HIQ77643.1"/>
    <property type="molecule type" value="Genomic_DNA"/>
</dbReference>
<reference evidence="3" key="2">
    <citation type="journal article" date="2021" name="PeerJ">
        <title>Extensive microbial diversity within the chicken gut microbiome revealed by metagenomics and culture.</title>
        <authorList>
            <person name="Gilroy R."/>
            <person name="Ravi A."/>
            <person name="Getino M."/>
            <person name="Pursley I."/>
            <person name="Horton D.L."/>
            <person name="Alikhan N.F."/>
            <person name="Baker D."/>
            <person name="Gharbi K."/>
            <person name="Hall N."/>
            <person name="Watson M."/>
            <person name="Adriaenssens E.M."/>
            <person name="Foster-Nyarko E."/>
            <person name="Jarju S."/>
            <person name="Secka A."/>
            <person name="Antonio M."/>
            <person name="Oren A."/>
            <person name="Chaudhuri R.R."/>
            <person name="La Ragione R."/>
            <person name="Hildebrand F."/>
            <person name="Pallen M.J."/>
        </authorList>
    </citation>
    <scope>NUCLEOTIDE SEQUENCE</scope>
    <source>
        <strain evidence="3">ChiBcolR7-354</strain>
    </source>
</reference>
<reference evidence="3" key="1">
    <citation type="submission" date="2020-10" db="EMBL/GenBank/DDBJ databases">
        <authorList>
            <person name="Gilroy R."/>
        </authorList>
    </citation>
    <scope>NUCLEOTIDE SEQUENCE</scope>
    <source>
        <strain evidence="3">ChiBcolR7-354</strain>
    </source>
</reference>
<dbReference type="CDD" id="cd02221">
    <property type="entry name" value="cupin_TM1287-like"/>
    <property type="match status" value="1"/>
</dbReference>
<dbReference type="InterPro" id="IPR014710">
    <property type="entry name" value="RmlC-like_jellyroll"/>
</dbReference>